<proteinExistence type="predicted"/>
<dbReference type="InParanoid" id="A0A0C2SA18"/>
<gene>
    <name evidence="3" type="ORF">M378DRAFT_84851</name>
</gene>
<feature type="transmembrane region" description="Helical" evidence="2">
    <location>
        <begin position="45"/>
        <end position="71"/>
    </location>
</feature>
<protein>
    <submittedName>
        <fullName evidence="3">Uncharacterized protein</fullName>
    </submittedName>
</protein>
<dbReference type="Proteomes" id="UP000054549">
    <property type="component" value="Unassembled WGS sequence"/>
</dbReference>
<dbReference type="EMBL" id="KN818312">
    <property type="protein sequence ID" value="KIL59640.1"/>
    <property type="molecule type" value="Genomic_DNA"/>
</dbReference>
<dbReference type="OrthoDB" id="3357408at2759"/>
<dbReference type="STRING" id="946122.A0A0C2SA18"/>
<keyword evidence="2" id="KW-1133">Transmembrane helix</keyword>
<name>A0A0C2SA18_AMAMK</name>
<reference evidence="3 4" key="1">
    <citation type="submission" date="2014-04" db="EMBL/GenBank/DDBJ databases">
        <title>Evolutionary Origins and Diversification of the Mycorrhizal Mutualists.</title>
        <authorList>
            <consortium name="DOE Joint Genome Institute"/>
            <consortium name="Mycorrhizal Genomics Consortium"/>
            <person name="Kohler A."/>
            <person name="Kuo A."/>
            <person name="Nagy L.G."/>
            <person name="Floudas D."/>
            <person name="Copeland A."/>
            <person name="Barry K.W."/>
            <person name="Cichocki N."/>
            <person name="Veneault-Fourrey C."/>
            <person name="LaButti K."/>
            <person name="Lindquist E.A."/>
            <person name="Lipzen A."/>
            <person name="Lundell T."/>
            <person name="Morin E."/>
            <person name="Murat C."/>
            <person name="Riley R."/>
            <person name="Ohm R."/>
            <person name="Sun H."/>
            <person name="Tunlid A."/>
            <person name="Henrissat B."/>
            <person name="Grigoriev I.V."/>
            <person name="Hibbett D.S."/>
            <person name="Martin F."/>
        </authorList>
    </citation>
    <scope>NUCLEOTIDE SEQUENCE [LARGE SCALE GENOMIC DNA]</scope>
    <source>
        <strain evidence="3 4">Koide BX008</strain>
    </source>
</reference>
<evidence type="ECO:0000313" key="4">
    <source>
        <dbReference type="Proteomes" id="UP000054549"/>
    </source>
</evidence>
<organism evidence="3 4">
    <name type="scientific">Amanita muscaria (strain Koide BX008)</name>
    <dbReference type="NCBI Taxonomy" id="946122"/>
    <lineage>
        <taxon>Eukaryota</taxon>
        <taxon>Fungi</taxon>
        <taxon>Dikarya</taxon>
        <taxon>Basidiomycota</taxon>
        <taxon>Agaricomycotina</taxon>
        <taxon>Agaricomycetes</taxon>
        <taxon>Agaricomycetidae</taxon>
        <taxon>Agaricales</taxon>
        <taxon>Pluteineae</taxon>
        <taxon>Amanitaceae</taxon>
        <taxon>Amanita</taxon>
    </lineage>
</organism>
<keyword evidence="2" id="KW-0472">Membrane</keyword>
<dbReference type="AlphaFoldDB" id="A0A0C2SA18"/>
<feature type="transmembrane region" description="Helical" evidence="2">
    <location>
        <begin position="91"/>
        <end position="112"/>
    </location>
</feature>
<keyword evidence="2" id="KW-0812">Transmembrane</keyword>
<evidence type="ECO:0000256" key="2">
    <source>
        <dbReference type="SAM" id="Phobius"/>
    </source>
</evidence>
<dbReference type="HOGENOM" id="CLU_044614_1_1_1"/>
<accession>A0A0C2SA18</accession>
<evidence type="ECO:0000256" key="1">
    <source>
        <dbReference type="SAM" id="MobiDB-lite"/>
    </source>
</evidence>
<feature type="transmembrane region" description="Helical" evidence="2">
    <location>
        <begin position="243"/>
        <end position="260"/>
    </location>
</feature>
<sequence>MGQPFYSIVNSFVQANVYGIYVTTLILCLRWLVFHDESWKRREKLNIPMLCISIVVFLLETAGLATCFQTTLELQDANAQGFNTLNTINSAMEYTTLQIVDAVLIYRCWVVYGYSWKIVLLPLFLWISSVVLSSYDLSLYALALNTTDPDTAAKLGLLTLQIWDGFFACNISVNIYATTAIVYRIMSVARNSINPSNRLSQTWRIIAESGALYTISTIVNLIATVLVGMDERFNLFQVTADPINFSMAGIAFNLILIRVGQQRVAEQAKSEGNKASHWLSTLRFRNTKATETSSSQDPSTLHSNTDYQHV</sequence>
<keyword evidence="4" id="KW-1185">Reference proteome</keyword>
<evidence type="ECO:0000313" key="3">
    <source>
        <dbReference type="EMBL" id="KIL59640.1"/>
    </source>
</evidence>
<feature type="transmembrane region" description="Helical" evidence="2">
    <location>
        <begin position="119"/>
        <end position="142"/>
    </location>
</feature>
<feature type="transmembrane region" description="Helical" evidence="2">
    <location>
        <begin position="205"/>
        <end position="223"/>
    </location>
</feature>
<feature type="region of interest" description="Disordered" evidence="1">
    <location>
        <begin position="289"/>
        <end position="310"/>
    </location>
</feature>
<feature type="transmembrane region" description="Helical" evidence="2">
    <location>
        <begin position="12"/>
        <end position="33"/>
    </location>
</feature>
<feature type="transmembrane region" description="Helical" evidence="2">
    <location>
        <begin position="162"/>
        <end position="185"/>
    </location>
</feature>